<dbReference type="InterPro" id="IPR020588">
    <property type="entry name" value="RecA_ATP-bd"/>
</dbReference>
<keyword evidence="5" id="KW-1185">Reference proteome</keyword>
<proteinExistence type="predicted"/>
<dbReference type="SUPFAM" id="SSF52540">
    <property type="entry name" value="P-loop containing nucleoside triphosphate hydrolases"/>
    <property type="match status" value="1"/>
</dbReference>
<keyword evidence="2" id="KW-0539">Nucleus</keyword>
<organism evidence="4 5">
    <name type="scientific">Cherax quadricarinatus</name>
    <name type="common">Australian red claw crayfish</name>
    <dbReference type="NCBI Taxonomy" id="27406"/>
    <lineage>
        <taxon>Eukaryota</taxon>
        <taxon>Metazoa</taxon>
        <taxon>Ecdysozoa</taxon>
        <taxon>Arthropoda</taxon>
        <taxon>Crustacea</taxon>
        <taxon>Multicrustacea</taxon>
        <taxon>Malacostraca</taxon>
        <taxon>Eumalacostraca</taxon>
        <taxon>Eucarida</taxon>
        <taxon>Decapoda</taxon>
        <taxon>Pleocyemata</taxon>
        <taxon>Astacidea</taxon>
        <taxon>Parastacoidea</taxon>
        <taxon>Parastacidae</taxon>
        <taxon>Cherax</taxon>
    </lineage>
</organism>
<sequence>RLTAGLCPALTEEVLSKLHKSGIRNITDFLLKDVEALATESSVSYKDLQSIRRIIHAHYAAFAVSGDCMLSEVVQTAVVISTGNTNLDSLLGGGLMTGEVMEVCGGWGTGKTSLCVNLAVHAALKLRMNVLYIDPLASINALRLAPVIEALSEDLQVVEQALARIEAVIPSDIWSVFQALELLRQPYFSVRKKDVEQWNVSDSRPVSTIRKTKLVIVDSLPSILMPLLGGRQKQGWGIINELAAVLKSLASEQQAAVVVVNNVVQANFNSVKNRGHNSESNWKPALGRFWAHVPHIRLFLEKDFSSSTPQNSEDGPLTPMDINVSIWKSTRLKSQTTKISIFSAL</sequence>
<gene>
    <name evidence="4" type="ORF">OTU49_009011</name>
</gene>
<dbReference type="GO" id="GO:0005657">
    <property type="term" value="C:replication fork"/>
    <property type="evidence" value="ECO:0007669"/>
    <property type="project" value="TreeGrafter"/>
</dbReference>
<dbReference type="PANTHER" id="PTHR46457">
    <property type="entry name" value="DNA REPAIR PROTEIN RAD51 HOMOLOG 4"/>
    <property type="match status" value="1"/>
</dbReference>
<reference evidence="4 5" key="1">
    <citation type="journal article" date="2024" name="BMC Genomics">
        <title>Genome assembly of redclaw crayfish (Cherax quadricarinatus) provides insights into its immune adaptation and hypoxia tolerance.</title>
        <authorList>
            <person name="Liu Z."/>
            <person name="Zheng J."/>
            <person name="Li H."/>
            <person name="Fang K."/>
            <person name="Wang S."/>
            <person name="He J."/>
            <person name="Zhou D."/>
            <person name="Weng S."/>
            <person name="Chi M."/>
            <person name="Gu Z."/>
            <person name="He J."/>
            <person name="Li F."/>
            <person name="Wang M."/>
        </authorList>
    </citation>
    <scope>NUCLEOTIDE SEQUENCE [LARGE SCALE GENOMIC DNA]</scope>
    <source>
        <strain evidence="4">ZL_2023a</strain>
    </source>
</reference>
<dbReference type="GO" id="GO:0000400">
    <property type="term" value="F:four-way junction DNA binding"/>
    <property type="evidence" value="ECO:0007669"/>
    <property type="project" value="TreeGrafter"/>
</dbReference>
<feature type="non-terminal residue" evidence="4">
    <location>
        <position position="1"/>
    </location>
</feature>
<accession>A0AAW0WRQ3</accession>
<dbReference type="GO" id="GO:0007131">
    <property type="term" value="P:reciprocal meiotic recombination"/>
    <property type="evidence" value="ECO:0007669"/>
    <property type="project" value="TreeGrafter"/>
</dbReference>
<evidence type="ECO:0000259" key="3">
    <source>
        <dbReference type="PROSITE" id="PS50162"/>
    </source>
</evidence>
<name>A0AAW0WRQ3_CHEQU</name>
<dbReference type="PANTHER" id="PTHR46457:SF1">
    <property type="entry name" value="DNA REPAIR PROTEIN RAD51 HOMOLOG 4"/>
    <property type="match status" value="1"/>
</dbReference>
<dbReference type="GO" id="GO:0005815">
    <property type="term" value="C:microtubule organizing center"/>
    <property type="evidence" value="ECO:0007669"/>
    <property type="project" value="TreeGrafter"/>
</dbReference>
<dbReference type="InterPro" id="IPR013632">
    <property type="entry name" value="Rad51_C"/>
</dbReference>
<dbReference type="Pfam" id="PF21794">
    <property type="entry name" value="RAD51D_N"/>
    <property type="match status" value="1"/>
</dbReference>
<dbReference type="EMBL" id="JARKIK010000071">
    <property type="protein sequence ID" value="KAK8728549.1"/>
    <property type="molecule type" value="Genomic_DNA"/>
</dbReference>
<dbReference type="GO" id="GO:0033063">
    <property type="term" value="C:Rad51B-Rad51C-Rad51D-XRCC2 complex"/>
    <property type="evidence" value="ECO:0007669"/>
    <property type="project" value="TreeGrafter"/>
</dbReference>
<dbReference type="GO" id="GO:0000724">
    <property type="term" value="P:double-strand break repair via homologous recombination"/>
    <property type="evidence" value="ECO:0007669"/>
    <property type="project" value="TreeGrafter"/>
</dbReference>
<dbReference type="InterPro" id="IPR027417">
    <property type="entry name" value="P-loop_NTPase"/>
</dbReference>
<dbReference type="GO" id="GO:0005524">
    <property type="term" value="F:ATP binding"/>
    <property type="evidence" value="ECO:0007669"/>
    <property type="project" value="InterPro"/>
</dbReference>
<dbReference type="Gene3D" id="3.40.50.300">
    <property type="entry name" value="P-loop containing nucleotide triphosphate hydrolases"/>
    <property type="match status" value="1"/>
</dbReference>
<protein>
    <recommendedName>
        <fullName evidence="3">RecA family profile 1 domain-containing protein</fullName>
    </recommendedName>
</protein>
<dbReference type="PROSITE" id="PS50162">
    <property type="entry name" value="RECA_2"/>
    <property type="match status" value="1"/>
</dbReference>
<evidence type="ECO:0000313" key="4">
    <source>
        <dbReference type="EMBL" id="KAK8728549.1"/>
    </source>
</evidence>
<dbReference type="GO" id="GO:0140664">
    <property type="term" value="F:ATP-dependent DNA damage sensor activity"/>
    <property type="evidence" value="ECO:0007669"/>
    <property type="project" value="InterPro"/>
</dbReference>
<dbReference type="Pfam" id="PF08423">
    <property type="entry name" value="Rad51"/>
    <property type="match status" value="1"/>
</dbReference>
<dbReference type="InterPro" id="IPR048943">
    <property type="entry name" value="RAD51D_N"/>
</dbReference>
<evidence type="ECO:0000256" key="1">
    <source>
        <dbReference type="ARBA" id="ARBA00004123"/>
    </source>
</evidence>
<dbReference type="GO" id="GO:0003697">
    <property type="term" value="F:single-stranded DNA binding"/>
    <property type="evidence" value="ECO:0007669"/>
    <property type="project" value="TreeGrafter"/>
</dbReference>
<comment type="subcellular location">
    <subcellularLocation>
        <location evidence="1">Nucleus</location>
    </subcellularLocation>
</comment>
<dbReference type="Proteomes" id="UP001445076">
    <property type="component" value="Unassembled WGS sequence"/>
</dbReference>
<dbReference type="AlphaFoldDB" id="A0AAW0WRQ3"/>
<evidence type="ECO:0000256" key="2">
    <source>
        <dbReference type="ARBA" id="ARBA00023242"/>
    </source>
</evidence>
<dbReference type="GO" id="GO:0000723">
    <property type="term" value="P:telomere maintenance"/>
    <property type="evidence" value="ECO:0007669"/>
    <property type="project" value="TreeGrafter"/>
</dbReference>
<comment type="caution">
    <text evidence="4">The sequence shown here is derived from an EMBL/GenBank/DDBJ whole genome shotgun (WGS) entry which is preliminary data.</text>
</comment>
<dbReference type="InterPro" id="IPR051988">
    <property type="entry name" value="HRR_RAD51_Paralog"/>
</dbReference>
<feature type="domain" description="RecA family profile 1" evidence="3">
    <location>
        <begin position="76"/>
        <end position="263"/>
    </location>
</feature>
<evidence type="ECO:0000313" key="5">
    <source>
        <dbReference type="Proteomes" id="UP001445076"/>
    </source>
</evidence>
<dbReference type="GO" id="GO:0042148">
    <property type="term" value="P:DNA strand invasion"/>
    <property type="evidence" value="ECO:0007669"/>
    <property type="project" value="TreeGrafter"/>
</dbReference>